<feature type="region of interest" description="Disordered" evidence="1">
    <location>
        <begin position="506"/>
        <end position="628"/>
    </location>
</feature>
<feature type="compositionally biased region" description="Polar residues" evidence="1">
    <location>
        <begin position="421"/>
        <end position="437"/>
    </location>
</feature>
<feature type="compositionally biased region" description="Polar residues" evidence="1">
    <location>
        <begin position="199"/>
        <end position="208"/>
    </location>
</feature>
<organism evidence="2 3">
    <name type="scientific">Brassica carinata</name>
    <name type="common">Ethiopian mustard</name>
    <name type="synonym">Abyssinian cabbage</name>
    <dbReference type="NCBI Taxonomy" id="52824"/>
    <lineage>
        <taxon>Eukaryota</taxon>
        <taxon>Viridiplantae</taxon>
        <taxon>Streptophyta</taxon>
        <taxon>Embryophyta</taxon>
        <taxon>Tracheophyta</taxon>
        <taxon>Spermatophyta</taxon>
        <taxon>Magnoliopsida</taxon>
        <taxon>eudicotyledons</taxon>
        <taxon>Gunneridae</taxon>
        <taxon>Pentapetalae</taxon>
        <taxon>rosids</taxon>
        <taxon>malvids</taxon>
        <taxon>Brassicales</taxon>
        <taxon>Brassicaceae</taxon>
        <taxon>Brassiceae</taxon>
        <taxon>Brassica</taxon>
    </lineage>
</organism>
<accession>A0A8X7W4L8</accession>
<gene>
    <name evidence="2" type="ORF">Bca52824_006487</name>
</gene>
<comment type="caution">
    <text evidence="2">The sequence shown here is derived from an EMBL/GenBank/DDBJ whole genome shotgun (WGS) entry which is preliminary data.</text>
</comment>
<evidence type="ECO:0000313" key="2">
    <source>
        <dbReference type="EMBL" id="KAG2323759.1"/>
    </source>
</evidence>
<feature type="region of interest" description="Disordered" evidence="1">
    <location>
        <begin position="421"/>
        <end position="444"/>
    </location>
</feature>
<name>A0A8X7W4L8_BRACI</name>
<feature type="compositionally biased region" description="Polar residues" evidence="1">
    <location>
        <begin position="300"/>
        <end position="316"/>
    </location>
</feature>
<evidence type="ECO:0008006" key="4">
    <source>
        <dbReference type="Google" id="ProtNLM"/>
    </source>
</evidence>
<feature type="compositionally biased region" description="Polar residues" evidence="1">
    <location>
        <begin position="507"/>
        <end position="522"/>
    </location>
</feature>
<feature type="compositionally biased region" description="Polar residues" evidence="1">
    <location>
        <begin position="611"/>
        <end position="628"/>
    </location>
</feature>
<dbReference type="AlphaFoldDB" id="A0A8X7W4L8"/>
<feature type="region of interest" description="Disordered" evidence="1">
    <location>
        <begin position="188"/>
        <end position="208"/>
    </location>
</feature>
<protein>
    <recommendedName>
        <fullName evidence="4">DUF4283 domain-containing protein</fullName>
    </recommendedName>
</protein>
<evidence type="ECO:0000313" key="3">
    <source>
        <dbReference type="Proteomes" id="UP000886595"/>
    </source>
</evidence>
<dbReference type="EMBL" id="JAAMPC010000002">
    <property type="protein sequence ID" value="KAG2323759.1"/>
    <property type="molecule type" value="Genomic_DNA"/>
</dbReference>
<proteinExistence type="predicted"/>
<feature type="region of interest" description="Disordered" evidence="1">
    <location>
        <begin position="245"/>
        <end position="360"/>
    </location>
</feature>
<feature type="compositionally biased region" description="Basic and acidic residues" evidence="1">
    <location>
        <begin position="276"/>
        <end position="299"/>
    </location>
</feature>
<dbReference type="Proteomes" id="UP000886595">
    <property type="component" value="Unassembled WGS sequence"/>
</dbReference>
<evidence type="ECO:0000256" key="1">
    <source>
        <dbReference type="SAM" id="MobiDB-lite"/>
    </source>
</evidence>
<sequence>MNRIVESRSREDRTPYEKRRIQEDEEEIIRVPAFDKSDLIEKFKRTLIERMFHSDGRSVEALLKHMPKRRIWNTTSFSSIFDTEEDLLKVLQPRSCHFKRWSFSLKRWIPTIKEDFPNTLALWAEVSRIPIYYNKVEIYESIGKALGTYDKADVDGGRDKEERTTREAFFQPQRRSLEYTEKALASLENRGTDLRKEPQISNYQQNDWRNSYGSSCDLHYELVDRRESQGKNVWNILDHNSQQDIPRNRARYHPYQNTSRAGSKERYRDTASSSEWRVKELSSSRYGSQREEYGSRMDRTSPTSRASPDSQKTVSDNLRRTWSKPGYRGRPSRSPAQSRSEWLETPKTAAASASLVEKPRAPEEHPYIQTQRKNLTIANREGNETAAATLMRAKDTDNTHASMGTREKSLEDAPLIQIQSKESIRNTKGQTEKAQLTEQEKEDAELDKTIDEYADLAMIDQMLDDDNLLDEEAEIPDIEQLREENALDKEQIKAISQLSPVIPVNKTLPQTTTRTTVNNSAGTKRMHQEASEKNKKGKKESSNLQNQSKRRGARRPDIKGTAASEKLANHGRLSPKAKQLKPARATLSLARNSLKFPRHEVYPSAIRSRKPMSTSGSVVSQKPPSTQI</sequence>
<dbReference type="OrthoDB" id="1750606at2759"/>
<keyword evidence="3" id="KW-1185">Reference proteome</keyword>
<reference evidence="2 3" key="1">
    <citation type="submission" date="2020-02" db="EMBL/GenBank/DDBJ databases">
        <authorList>
            <person name="Ma Q."/>
            <person name="Huang Y."/>
            <person name="Song X."/>
            <person name="Pei D."/>
        </authorList>
    </citation>
    <scope>NUCLEOTIDE SEQUENCE [LARGE SCALE GENOMIC DNA]</scope>
    <source>
        <strain evidence="2">Sxm20200214</strain>
        <tissue evidence="2">Leaf</tissue>
    </source>
</reference>